<dbReference type="AlphaFoldDB" id="A0A428P5I7"/>
<reference evidence="1 2" key="1">
    <citation type="submission" date="2017-06" db="EMBL/GenBank/DDBJ databases">
        <title>Comparative genomic analysis of Ambrosia Fusariam Clade fungi.</title>
        <authorList>
            <person name="Stajich J.E."/>
            <person name="Carrillo J."/>
            <person name="Kijimoto T."/>
            <person name="Eskalen A."/>
            <person name="O'Donnell K."/>
            <person name="Kasson M."/>
        </authorList>
    </citation>
    <scope>NUCLEOTIDE SEQUENCE [LARGE SCALE GENOMIC DNA]</scope>
    <source>
        <strain evidence="1 2">NRRL62606</strain>
    </source>
</reference>
<name>A0A428P5I7_9HYPO</name>
<gene>
    <name evidence="1" type="ORF">CEP51_015660</name>
</gene>
<evidence type="ECO:0000313" key="1">
    <source>
        <dbReference type="EMBL" id="RSL48275.1"/>
    </source>
</evidence>
<organism evidence="1 2">
    <name type="scientific">Fusarium floridanum</name>
    <dbReference type="NCBI Taxonomy" id="1325733"/>
    <lineage>
        <taxon>Eukaryota</taxon>
        <taxon>Fungi</taxon>
        <taxon>Dikarya</taxon>
        <taxon>Ascomycota</taxon>
        <taxon>Pezizomycotina</taxon>
        <taxon>Sordariomycetes</taxon>
        <taxon>Hypocreomycetidae</taxon>
        <taxon>Hypocreales</taxon>
        <taxon>Nectriaceae</taxon>
        <taxon>Fusarium</taxon>
        <taxon>Fusarium solani species complex</taxon>
    </lineage>
</organism>
<proteinExistence type="predicted"/>
<comment type="caution">
    <text evidence="1">The sequence shown here is derived from an EMBL/GenBank/DDBJ whole genome shotgun (WGS) entry which is preliminary data.</text>
</comment>
<accession>A0A428P5I7</accession>
<sequence>MSKPDEYDGFCRIPLSPELQYLLRETDQSPVTIGQMEKLNLREIDMRRLPWKETEKEAAALKAVQELLPLIKDWPGKKDLPMNWEGRDFVLFTNALLTEKNERHVFLPRPCPAIQDPKVDVRAIIHNKKTGTSMKVAWEESHAFMLEEDVRVIAMDVPIRFFLLRITLPGRS</sequence>
<evidence type="ECO:0000313" key="2">
    <source>
        <dbReference type="Proteomes" id="UP000287972"/>
    </source>
</evidence>
<dbReference type="EMBL" id="NKCL01000885">
    <property type="protein sequence ID" value="RSL48275.1"/>
    <property type="molecule type" value="Genomic_DNA"/>
</dbReference>
<keyword evidence="2" id="KW-1185">Reference proteome</keyword>
<protein>
    <submittedName>
        <fullName evidence="1">Uncharacterized protein</fullName>
    </submittedName>
</protein>
<dbReference type="Proteomes" id="UP000287972">
    <property type="component" value="Unassembled WGS sequence"/>
</dbReference>